<keyword evidence="2" id="KW-1185">Reference proteome</keyword>
<reference evidence="1 2" key="1">
    <citation type="journal article" date="2022" name="New Phytol.">
        <title>Ecological generalism drives hyperdiversity of secondary metabolite gene clusters in xylarialean endophytes.</title>
        <authorList>
            <person name="Franco M.E.E."/>
            <person name="Wisecaver J.H."/>
            <person name="Arnold A.E."/>
            <person name="Ju Y.M."/>
            <person name="Slot J.C."/>
            <person name="Ahrendt S."/>
            <person name="Moore L.P."/>
            <person name="Eastman K.E."/>
            <person name="Scott K."/>
            <person name="Konkel Z."/>
            <person name="Mondo S.J."/>
            <person name="Kuo A."/>
            <person name="Hayes R.D."/>
            <person name="Haridas S."/>
            <person name="Andreopoulos B."/>
            <person name="Riley R."/>
            <person name="LaButti K."/>
            <person name="Pangilinan J."/>
            <person name="Lipzen A."/>
            <person name="Amirebrahimi M."/>
            <person name="Yan J."/>
            <person name="Adam C."/>
            <person name="Keymanesh K."/>
            <person name="Ng V."/>
            <person name="Louie K."/>
            <person name="Northen T."/>
            <person name="Drula E."/>
            <person name="Henrissat B."/>
            <person name="Hsieh H.M."/>
            <person name="Youens-Clark K."/>
            <person name="Lutzoni F."/>
            <person name="Miadlikowska J."/>
            <person name="Eastwood D.C."/>
            <person name="Hamelin R.C."/>
            <person name="Grigoriev I.V."/>
            <person name="U'Ren J.M."/>
        </authorList>
    </citation>
    <scope>NUCLEOTIDE SEQUENCE [LARGE SCALE GENOMIC DNA]</scope>
    <source>
        <strain evidence="1 2">CBS 119005</strain>
    </source>
</reference>
<evidence type="ECO:0000313" key="1">
    <source>
        <dbReference type="EMBL" id="KAI4869584.1"/>
    </source>
</evidence>
<evidence type="ECO:0000313" key="2">
    <source>
        <dbReference type="Proteomes" id="UP001497700"/>
    </source>
</evidence>
<accession>A0ACB9ZDM2</accession>
<dbReference type="Proteomes" id="UP001497700">
    <property type="component" value="Unassembled WGS sequence"/>
</dbReference>
<comment type="caution">
    <text evidence="1">The sequence shown here is derived from an EMBL/GenBank/DDBJ whole genome shotgun (WGS) entry which is preliminary data.</text>
</comment>
<proteinExistence type="predicted"/>
<name>A0ACB9ZDM2_9PEZI</name>
<organism evidence="1 2">
    <name type="scientific">Hypoxylon rubiginosum</name>
    <dbReference type="NCBI Taxonomy" id="110542"/>
    <lineage>
        <taxon>Eukaryota</taxon>
        <taxon>Fungi</taxon>
        <taxon>Dikarya</taxon>
        <taxon>Ascomycota</taxon>
        <taxon>Pezizomycotina</taxon>
        <taxon>Sordariomycetes</taxon>
        <taxon>Xylariomycetidae</taxon>
        <taxon>Xylariales</taxon>
        <taxon>Hypoxylaceae</taxon>
        <taxon>Hypoxylon</taxon>
    </lineage>
</organism>
<gene>
    <name evidence="1" type="ORF">F4820DRAFT_455714</name>
</gene>
<sequence length="562" mass="59945">MMEISPYPYAKLARSDPNSVRTALPARPVVSREGTQPSETMSVQNSSSVGSRSPAAQSQSDFSDAPSPSIHGSERIHSKSPSPFDSVHQENWASTRSNSTSNQSGQVCTNCGTTRTPLWRRSPQGATICNACGLYLKARNSSRPTNLKRPPSTVSTATKRTPEKTAPGPCSQPGSANIPGATYVAADQMPNGSCPGGGRCNGTGGAEGCSGCPAYNNRVAKSAQLQNQSRASSNGSGAPVDDGPAPIDVNAQQASAQDNTTVVIACQNCGTTITPLWRRDESGHTICNACGLYYKLHGVHRPVTMKKSVIKRRKRVIPASQGEGVAEDAMAIDSIEQQSQYAESELERGSVNEDGSINLGLRRKTEHPLTLLPNPIRSNPGSTPMSSSDLMAYHNTNAPQPIDIRNSLIDDNRLAPLTSISALSDRQSSLSPASFLSPSRKRSFSGAESEYAPSELSYDHSKRLSSIKSLLNPASEASLHFSQSDATVESLRLRSPATTLTSPPSPSLQSIASNALPAIQSRESTAEDERSKADRIAALQQETERMRQMLAAKEREMAALQR</sequence>
<protein>
    <submittedName>
        <fullName evidence="1">Uncharacterized protein</fullName>
    </submittedName>
</protein>
<dbReference type="EMBL" id="MU393429">
    <property type="protein sequence ID" value="KAI4869584.1"/>
    <property type="molecule type" value="Genomic_DNA"/>
</dbReference>